<reference evidence="5 6" key="1">
    <citation type="submission" date="2020-06" db="EMBL/GenBank/DDBJ databases">
        <authorList>
            <person name="Scott K."/>
        </authorList>
    </citation>
    <scope>NUCLEOTIDE SEQUENCE [LARGE SCALE GENOMIC DNA]</scope>
    <source>
        <strain evidence="5 6">HH1</strain>
    </source>
</reference>
<proteinExistence type="predicted"/>
<evidence type="ECO:0000259" key="4">
    <source>
        <dbReference type="SMART" id="SM00563"/>
    </source>
</evidence>
<dbReference type="SMART" id="SM00563">
    <property type="entry name" value="PlsC"/>
    <property type="match status" value="1"/>
</dbReference>
<sequence length="234" mass="26655">MQLIWFLRSCLFAVGQLTSLVFFSVLGQFTRPFSFKVRYDVMHYWAVFCVWWLKLTCGLRYQVHGAEHINKNQAAVIMARHESAWETLVFQQIFPRQAYVLKRELLRIPFFGWGMALLHPIAIDRGAGRQALKQLVSEGSARIKSGDWVVVFPEGTRMAPNELGKINVGGAMMASQAKATVYLVAHNAGSYWPKNSFIKRPGSIDVYISEPLNAGEMSVAELNRATEEWFKKHL</sequence>
<dbReference type="EMBL" id="JACBGI020000015">
    <property type="protein sequence ID" value="MBF6058317.1"/>
    <property type="molecule type" value="Genomic_DNA"/>
</dbReference>
<comment type="pathway">
    <text evidence="1">Lipid metabolism.</text>
</comment>
<dbReference type="GO" id="GO:0016746">
    <property type="term" value="F:acyltransferase activity"/>
    <property type="evidence" value="ECO:0007669"/>
    <property type="project" value="UniProtKB-KW"/>
</dbReference>
<dbReference type="SUPFAM" id="SSF69593">
    <property type="entry name" value="Glycerol-3-phosphate (1)-acyltransferase"/>
    <property type="match status" value="1"/>
</dbReference>
<evidence type="ECO:0000313" key="5">
    <source>
        <dbReference type="EMBL" id="MBF6058317.1"/>
    </source>
</evidence>
<dbReference type="PANTHER" id="PTHR10434:SF40">
    <property type="entry name" value="1-ACYL-SN-GLYCEROL-3-PHOSPHATE ACYLTRANSFERASE"/>
    <property type="match status" value="1"/>
</dbReference>
<comment type="caution">
    <text evidence="5">The sequence shown here is derived from an EMBL/GenBank/DDBJ whole genome shotgun (WGS) entry which is preliminary data.</text>
</comment>
<evidence type="ECO:0000256" key="3">
    <source>
        <dbReference type="ARBA" id="ARBA00023315"/>
    </source>
</evidence>
<keyword evidence="3 5" id="KW-0012">Acyltransferase</keyword>
<accession>A0ABS0BWY3</accession>
<keyword evidence="2" id="KW-0808">Transferase</keyword>
<dbReference type="Pfam" id="PF01553">
    <property type="entry name" value="Acyltransferase"/>
    <property type="match status" value="1"/>
</dbReference>
<dbReference type="InterPro" id="IPR002123">
    <property type="entry name" value="Plipid/glycerol_acylTrfase"/>
</dbReference>
<feature type="domain" description="Phospholipid/glycerol acyltransferase" evidence="4">
    <location>
        <begin position="75"/>
        <end position="189"/>
    </location>
</feature>
<evidence type="ECO:0000256" key="2">
    <source>
        <dbReference type="ARBA" id="ARBA00022679"/>
    </source>
</evidence>
<keyword evidence="6" id="KW-1185">Reference proteome</keyword>
<evidence type="ECO:0000313" key="6">
    <source>
        <dbReference type="Proteomes" id="UP001193680"/>
    </source>
</evidence>
<evidence type="ECO:0000256" key="1">
    <source>
        <dbReference type="ARBA" id="ARBA00005189"/>
    </source>
</evidence>
<protein>
    <submittedName>
        <fullName evidence="5">1-acyl-sn-glycerol-3-phosphate acyltransferase</fullName>
    </submittedName>
</protein>
<dbReference type="CDD" id="cd07989">
    <property type="entry name" value="LPLAT_AGPAT-like"/>
    <property type="match status" value="1"/>
</dbReference>
<name>A0ABS0BWY3_9GAMM</name>
<organism evidence="5 6">
    <name type="scientific">Thiomicrorhabdus heinhorstiae</name>
    <dbReference type="NCBI Taxonomy" id="2748010"/>
    <lineage>
        <taxon>Bacteria</taxon>
        <taxon>Pseudomonadati</taxon>
        <taxon>Pseudomonadota</taxon>
        <taxon>Gammaproteobacteria</taxon>
        <taxon>Thiotrichales</taxon>
        <taxon>Piscirickettsiaceae</taxon>
        <taxon>Thiomicrorhabdus</taxon>
    </lineage>
</organism>
<reference evidence="5 6" key="2">
    <citation type="submission" date="2020-11" db="EMBL/GenBank/DDBJ databases">
        <title>Sulfur oxidizing isolate from Hospital Hole Sinkhole.</title>
        <authorList>
            <person name="Scott K.M."/>
        </authorList>
    </citation>
    <scope>NUCLEOTIDE SEQUENCE [LARGE SCALE GENOMIC DNA]</scope>
    <source>
        <strain evidence="5 6">HH1</strain>
    </source>
</reference>
<dbReference type="RefSeq" id="WP_185978460.1">
    <property type="nucleotide sequence ID" value="NZ_JACBGI020000015.1"/>
</dbReference>
<dbReference type="Proteomes" id="UP001193680">
    <property type="component" value="Unassembled WGS sequence"/>
</dbReference>
<gene>
    <name evidence="5" type="ORF">H8792_008185</name>
</gene>
<dbReference type="PANTHER" id="PTHR10434">
    <property type="entry name" value="1-ACYL-SN-GLYCEROL-3-PHOSPHATE ACYLTRANSFERASE"/>
    <property type="match status" value="1"/>
</dbReference>